<sequence>MILDIVKLSVIFTLIDSVFLYSMSGKFQKMIKNIQGSDLKMSLIPTLLCYIFLIFSLYYFIVLKKESIMSAFLLGLSIYGVFETTNLAIFKKWDPVIGLIDTIWGGILFSLTYYIFLKIKV</sequence>
<protein>
    <submittedName>
        <fullName evidence="2">DUF2177 domain containing protein</fullName>
    </submittedName>
</protein>
<name>A0A0N9R0P6_9VIRU</name>
<evidence type="ECO:0000256" key="1">
    <source>
        <dbReference type="SAM" id="Phobius"/>
    </source>
</evidence>
<dbReference type="EMBL" id="KT820662">
    <property type="protein sequence ID" value="ALH23036.1"/>
    <property type="molecule type" value="Genomic_DNA"/>
</dbReference>
<feature type="transmembrane region" description="Helical" evidence="1">
    <location>
        <begin position="6"/>
        <end position="23"/>
    </location>
</feature>
<keyword evidence="1" id="KW-0472">Membrane</keyword>
<keyword evidence="1" id="KW-0812">Transmembrane</keyword>
<evidence type="ECO:0000313" key="2">
    <source>
        <dbReference type="EMBL" id="ALH23036.1"/>
    </source>
</evidence>
<accession>A0A0N9R0P6</accession>
<proteinExistence type="predicted"/>
<feature type="transmembrane region" description="Helical" evidence="1">
    <location>
        <begin position="43"/>
        <end position="62"/>
    </location>
</feature>
<reference evidence="2 3" key="1">
    <citation type="journal article" date="2015" name="Genome Announc.">
        <title>The 474-Kilobase-Pair Complete Genome Sequence of CeV-01B, a Virus Infecting Haptolina (Chrysochromulina) ericina (Prymnesiophyceae).</title>
        <authorList>
            <person name="Gallot-Lavallee L."/>
            <person name="Pagarete A."/>
            <person name="Legendre M."/>
            <person name="Santini S."/>
            <person name="Sandaa R.A."/>
            <person name="Himmelbauer H."/>
            <person name="Ogata H."/>
            <person name="Bratbak G."/>
            <person name="Claverie J.M."/>
        </authorList>
    </citation>
    <scope>NUCLEOTIDE SEQUENCE [LARGE SCALE GENOMIC DNA]</scope>
    <source>
        <strain evidence="2">CeV-01B</strain>
    </source>
</reference>
<dbReference type="OrthoDB" id="20532at10239"/>
<feature type="transmembrane region" description="Helical" evidence="1">
    <location>
        <begin position="68"/>
        <end position="89"/>
    </location>
</feature>
<keyword evidence="3" id="KW-1185">Reference proteome</keyword>
<dbReference type="KEGG" id="vg:26048997"/>
<gene>
    <name evidence="2" type="ORF">ceV_130</name>
</gene>
<evidence type="ECO:0000313" key="3">
    <source>
        <dbReference type="Proteomes" id="UP000203826"/>
    </source>
</evidence>
<dbReference type="Pfam" id="PF09945">
    <property type="entry name" value="DUF2177"/>
    <property type="match status" value="1"/>
</dbReference>
<dbReference type="InterPro" id="IPR018687">
    <property type="entry name" value="DUF2177_membr"/>
</dbReference>
<feature type="transmembrane region" description="Helical" evidence="1">
    <location>
        <begin position="96"/>
        <end position="116"/>
    </location>
</feature>
<organism evidence="2 3">
    <name type="scientific">Chrysochromulina ericina virus CeV-01B</name>
    <dbReference type="NCBI Taxonomy" id="3070830"/>
    <lineage>
        <taxon>Viruses</taxon>
        <taxon>Varidnaviria</taxon>
        <taxon>Bamfordvirae</taxon>
        <taxon>Nucleocytoviricota</taxon>
        <taxon>Megaviricetes</taxon>
        <taxon>Imitervirales</taxon>
        <taxon>Mesomimiviridae</taxon>
        <taxon>Tethysvirus</taxon>
        <taxon>Tethysvirus raunefjordenense</taxon>
    </lineage>
</organism>
<keyword evidence="1" id="KW-1133">Transmembrane helix</keyword>
<dbReference type="Proteomes" id="UP000203826">
    <property type="component" value="Segment"/>
</dbReference>